<dbReference type="EMBL" id="CABFNS010000820">
    <property type="protein sequence ID" value="VUC30536.1"/>
    <property type="molecule type" value="Genomic_DNA"/>
</dbReference>
<sequence length="592" mass="64355">MSSESDGYDCDYDCDGCDSDGCDNDGYDSDVYNSDASDASSCLDSNHRSDVNTAISSNLVDDGYIDANKPFPGPKLDYNKALVPRTSADLGEELTTSPHNTLPHSQELPASSPKSGTLDVADEACDGLPADASSRPSDLSGGCDDNLKKAPTVLETDHNKGFNHATLSDCGEDTTADSAEDYAVGQVDTRLSSRETSDRDDDKANIPELWTAGPSEDQEKNGRRAKPSLSQVAKTDLNETIRKSGENRDPALRSGPPRSGGDHQAEVIHKVPVDPQPILQTDSADTSSLSKDTLFNSGDKNVATEDRGASNNTFSENEQVLDDGLSQDKGCTNIPPRTGPEKLGKDTTITPTGLEKPVVLDDPSLPQKNFAGSKDSANDVPLHHSAPEAENPGSPQSSSTASPYVDLSLGSIVKLKCDGHPFLILNIEHDENGKEIFLALMCTSRPKLWKIKQQYEHPQPEIQGSEPRKRHFIYLHGIELNPDGFVTDGHIMPTVGEVKMQGPPMPLFTYIILSGYGRFGREEFEPFLDLPRRLTPASSANVLKEWKLLGYKSDLELEHGCKKNYKESSWERPRRATGNTHERIFATNISPA</sequence>
<feature type="region of interest" description="Disordered" evidence="1">
    <location>
        <begin position="25"/>
        <end position="48"/>
    </location>
</feature>
<feature type="compositionally biased region" description="Basic and acidic residues" evidence="1">
    <location>
        <begin position="260"/>
        <end position="272"/>
    </location>
</feature>
<reference evidence="2 3" key="1">
    <citation type="submission" date="2019-06" db="EMBL/GenBank/DDBJ databases">
        <authorList>
            <person name="Broberg M."/>
        </authorList>
    </citation>
    <scope>NUCLEOTIDE SEQUENCE [LARGE SCALE GENOMIC DNA]</scope>
</reference>
<evidence type="ECO:0000313" key="3">
    <source>
        <dbReference type="Proteomes" id="UP000766486"/>
    </source>
</evidence>
<feature type="compositionally biased region" description="Polar residues" evidence="1">
    <location>
        <begin position="309"/>
        <end position="318"/>
    </location>
</feature>
<feature type="compositionally biased region" description="Polar residues" evidence="1">
    <location>
        <begin position="278"/>
        <end position="299"/>
    </location>
</feature>
<gene>
    <name evidence="2" type="ORF">CLO192961_LOCUS287519</name>
</gene>
<keyword evidence="3" id="KW-1185">Reference proteome</keyword>
<feature type="compositionally biased region" description="Polar residues" evidence="1">
    <location>
        <begin position="393"/>
        <end position="402"/>
    </location>
</feature>
<feature type="compositionally biased region" description="Basic and acidic residues" evidence="1">
    <location>
        <begin position="191"/>
        <end position="205"/>
    </location>
</feature>
<proteinExistence type="predicted"/>
<organism evidence="2 3">
    <name type="scientific">Bionectria ochroleuca</name>
    <name type="common">Gliocladium roseum</name>
    <dbReference type="NCBI Taxonomy" id="29856"/>
    <lineage>
        <taxon>Eukaryota</taxon>
        <taxon>Fungi</taxon>
        <taxon>Dikarya</taxon>
        <taxon>Ascomycota</taxon>
        <taxon>Pezizomycotina</taxon>
        <taxon>Sordariomycetes</taxon>
        <taxon>Hypocreomycetidae</taxon>
        <taxon>Hypocreales</taxon>
        <taxon>Bionectriaceae</taxon>
        <taxon>Clonostachys</taxon>
    </lineage>
</organism>
<accession>A0ABY6UHQ8</accession>
<evidence type="ECO:0000256" key="1">
    <source>
        <dbReference type="SAM" id="MobiDB-lite"/>
    </source>
</evidence>
<feature type="compositionally biased region" description="Polar residues" evidence="1">
    <location>
        <begin position="94"/>
        <end position="115"/>
    </location>
</feature>
<name>A0ABY6UHQ8_BIOOC</name>
<feature type="compositionally biased region" description="Basic and acidic residues" evidence="1">
    <location>
        <begin position="236"/>
        <end position="251"/>
    </location>
</feature>
<feature type="compositionally biased region" description="Acidic residues" evidence="1">
    <location>
        <begin position="170"/>
        <end position="180"/>
    </location>
</feature>
<protein>
    <submittedName>
        <fullName evidence="2">Uncharacterized protein</fullName>
    </submittedName>
</protein>
<feature type="region of interest" description="Disordered" evidence="1">
    <location>
        <begin position="62"/>
        <end position="402"/>
    </location>
</feature>
<dbReference type="Proteomes" id="UP000766486">
    <property type="component" value="Unassembled WGS sequence"/>
</dbReference>
<comment type="caution">
    <text evidence="2">The sequence shown here is derived from an EMBL/GenBank/DDBJ whole genome shotgun (WGS) entry which is preliminary data.</text>
</comment>
<evidence type="ECO:0000313" key="2">
    <source>
        <dbReference type="EMBL" id="VUC30536.1"/>
    </source>
</evidence>